<evidence type="ECO:0000256" key="1">
    <source>
        <dbReference type="SAM" id="MobiDB-lite"/>
    </source>
</evidence>
<dbReference type="Proteomes" id="UP000036681">
    <property type="component" value="Unplaced"/>
</dbReference>
<protein>
    <submittedName>
        <fullName evidence="3">Cation_ATPase_N domain-containing protein</fullName>
    </submittedName>
</protein>
<dbReference type="WBParaSite" id="ALUE_0001979901-mRNA-1">
    <property type="protein sequence ID" value="ALUE_0001979901-mRNA-1"/>
    <property type="gene ID" value="ALUE_0001979901"/>
</dbReference>
<evidence type="ECO:0000313" key="3">
    <source>
        <dbReference type="WBParaSite" id="ALUE_0001979901-mRNA-1"/>
    </source>
</evidence>
<proteinExistence type="predicted"/>
<accession>A0A0M3IM21</accession>
<organism evidence="2 3">
    <name type="scientific">Ascaris lumbricoides</name>
    <name type="common">Giant roundworm</name>
    <dbReference type="NCBI Taxonomy" id="6252"/>
    <lineage>
        <taxon>Eukaryota</taxon>
        <taxon>Metazoa</taxon>
        <taxon>Ecdysozoa</taxon>
        <taxon>Nematoda</taxon>
        <taxon>Chromadorea</taxon>
        <taxon>Rhabditida</taxon>
        <taxon>Spirurina</taxon>
        <taxon>Ascaridomorpha</taxon>
        <taxon>Ascaridoidea</taxon>
        <taxon>Ascarididae</taxon>
        <taxon>Ascaris</taxon>
    </lineage>
</organism>
<keyword evidence="2" id="KW-1185">Reference proteome</keyword>
<dbReference type="AlphaFoldDB" id="A0A0M3IM21"/>
<name>A0A0M3IM21_ASCLU</name>
<reference evidence="3" key="1">
    <citation type="submission" date="2017-02" db="UniProtKB">
        <authorList>
            <consortium name="WormBaseParasite"/>
        </authorList>
    </citation>
    <scope>IDENTIFICATION</scope>
</reference>
<sequence length="76" mass="8301">MIMANSEEKGMVPPADLQQTPTAGDEAEKEKLLKHEEAAKALGSKVDPEKLKEIEVYYAGGEGERRDVNRTSGVTQ</sequence>
<feature type="region of interest" description="Disordered" evidence="1">
    <location>
        <begin position="1"/>
        <end position="28"/>
    </location>
</feature>
<evidence type="ECO:0000313" key="2">
    <source>
        <dbReference type="Proteomes" id="UP000036681"/>
    </source>
</evidence>
<feature type="compositionally biased region" description="Basic and acidic residues" evidence="1">
    <location>
        <begin position="1"/>
        <end position="10"/>
    </location>
</feature>